<feature type="transmembrane region" description="Helical" evidence="1">
    <location>
        <begin position="9"/>
        <end position="27"/>
    </location>
</feature>
<dbReference type="AlphaFoldDB" id="A0A2H0N9M5"/>
<keyword evidence="1" id="KW-0812">Transmembrane</keyword>
<keyword evidence="1" id="KW-1133">Transmembrane helix</keyword>
<organism evidence="2 3">
    <name type="scientific">Candidatus Liptonbacteria bacterium CG11_big_fil_rev_8_21_14_0_20_35_14</name>
    <dbReference type="NCBI Taxonomy" id="1974634"/>
    <lineage>
        <taxon>Bacteria</taxon>
        <taxon>Candidatus Liptoniibacteriota</taxon>
    </lineage>
</organism>
<accession>A0A2H0N9M5</accession>
<dbReference type="EMBL" id="PCWO01000032">
    <property type="protein sequence ID" value="PIR04835.1"/>
    <property type="molecule type" value="Genomic_DNA"/>
</dbReference>
<evidence type="ECO:0000313" key="3">
    <source>
        <dbReference type="Proteomes" id="UP000229893"/>
    </source>
</evidence>
<evidence type="ECO:0000313" key="2">
    <source>
        <dbReference type="EMBL" id="PIR04835.1"/>
    </source>
</evidence>
<keyword evidence="1" id="KW-0472">Membrane</keyword>
<comment type="caution">
    <text evidence="2">The sequence shown here is derived from an EMBL/GenBank/DDBJ whole genome shotgun (WGS) entry which is preliminary data.</text>
</comment>
<proteinExistence type="predicted"/>
<sequence length="448" mass="51186">MSKGGRRVLFYSLVLVFIIVGTITIFYSRGFRIDFDTLTLKKTGAIFIRTEPKESILFVDDKEIKRNDGFLLSGTLVKNLVPQTYKIRVSKEGYIDWINVLPVNPGVVTEVKDILLLPEAGISFENTSTSTKDFWLFSDVVILADTQAGLIYNGYILSGDIFIKETIDHDKVITYNARRDTYLMNDVNNKSTININLLFNTERANKFGSLDKGGVINVLPSPRNSGEVVVLSQRAIYILNIDTKEVKLIYDELYEDALFRSGDLIVYSKNKINFVNIDTAEIKKVITVSQAIKDIKIFNNSKNDAIILLKNGSLNVLQREQYELKEIDKEVKSLYTTENNLFIYLKESGLTTIYNTEKERALTTQLPRVDLIKDIKQVLDNHFLVLYPDSLFLMHVADFNIGLENPQLSLNKMVTDEIEKIALDGRGVLYYLNSDEELYSSLYFREVF</sequence>
<gene>
    <name evidence="2" type="ORF">COV57_02280</name>
</gene>
<protein>
    <recommendedName>
        <fullName evidence="4">PEGA domain-containing protein</fullName>
    </recommendedName>
</protein>
<evidence type="ECO:0008006" key="4">
    <source>
        <dbReference type="Google" id="ProtNLM"/>
    </source>
</evidence>
<reference evidence="2 3" key="1">
    <citation type="submission" date="2017-09" db="EMBL/GenBank/DDBJ databases">
        <title>Depth-based differentiation of microbial function through sediment-hosted aquifers and enrichment of novel symbionts in the deep terrestrial subsurface.</title>
        <authorList>
            <person name="Probst A.J."/>
            <person name="Ladd B."/>
            <person name="Jarett J.K."/>
            <person name="Geller-Mcgrath D.E."/>
            <person name="Sieber C.M."/>
            <person name="Emerson J.B."/>
            <person name="Anantharaman K."/>
            <person name="Thomas B.C."/>
            <person name="Malmstrom R."/>
            <person name="Stieglmeier M."/>
            <person name="Klingl A."/>
            <person name="Woyke T."/>
            <person name="Ryan C.M."/>
            <person name="Banfield J.F."/>
        </authorList>
    </citation>
    <scope>NUCLEOTIDE SEQUENCE [LARGE SCALE GENOMIC DNA]</scope>
    <source>
        <strain evidence="2">CG11_big_fil_rev_8_21_14_0_20_35_14</strain>
    </source>
</reference>
<evidence type="ECO:0000256" key="1">
    <source>
        <dbReference type="SAM" id="Phobius"/>
    </source>
</evidence>
<name>A0A2H0N9M5_9BACT</name>
<dbReference type="Proteomes" id="UP000229893">
    <property type="component" value="Unassembled WGS sequence"/>
</dbReference>